<dbReference type="InterPro" id="IPR023995">
    <property type="entry name" value="HemZ"/>
</dbReference>
<reference evidence="6 7" key="1">
    <citation type="submission" date="2022-11" db="EMBL/GenBank/DDBJ databases">
        <title>Haliovirga abyssi gen. nov., sp. nov., a mesophilic fermentative bacterium isolated from the Iheya North hydrothermal field and the proposal of Haliovirgaceae fam. nov.</title>
        <authorList>
            <person name="Miyazaki U."/>
            <person name="Tame A."/>
            <person name="Miyazaki J."/>
            <person name="Takai K."/>
            <person name="Sawayama S."/>
            <person name="Kitajima M."/>
            <person name="Okamoto A."/>
            <person name="Nakagawa S."/>
        </authorList>
    </citation>
    <scope>NUCLEOTIDE SEQUENCE [LARGE SCALE GENOMIC DNA]</scope>
    <source>
        <strain evidence="6 7">IC12</strain>
    </source>
</reference>
<dbReference type="GO" id="GO:0006779">
    <property type="term" value="P:porphyrin-containing compound biosynthetic process"/>
    <property type="evidence" value="ECO:0007669"/>
    <property type="project" value="TreeGrafter"/>
</dbReference>
<dbReference type="RefSeq" id="WP_307904171.1">
    <property type="nucleotide sequence ID" value="NZ_AP027059.1"/>
</dbReference>
<keyword evidence="3" id="KW-0408">Iron</keyword>
<dbReference type="SFLD" id="SFLDS00029">
    <property type="entry name" value="Radical_SAM"/>
    <property type="match status" value="1"/>
</dbReference>
<dbReference type="GO" id="GO:0003824">
    <property type="term" value="F:catalytic activity"/>
    <property type="evidence" value="ECO:0007669"/>
    <property type="project" value="InterPro"/>
</dbReference>
<dbReference type="NCBIfam" id="TIGR03994">
    <property type="entry name" value="rSAM_HemZ"/>
    <property type="match status" value="1"/>
</dbReference>
<evidence type="ECO:0000256" key="2">
    <source>
        <dbReference type="ARBA" id="ARBA00022723"/>
    </source>
</evidence>
<evidence type="ECO:0000259" key="5">
    <source>
        <dbReference type="PROSITE" id="PS51918"/>
    </source>
</evidence>
<dbReference type="EMBL" id="AP027059">
    <property type="protein sequence ID" value="BDU51302.1"/>
    <property type="molecule type" value="Genomic_DNA"/>
</dbReference>
<feature type="domain" description="Radical SAM core" evidence="5">
    <location>
        <begin position="139"/>
        <end position="378"/>
    </location>
</feature>
<evidence type="ECO:0000256" key="1">
    <source>
        <dbReference type="ARBA" id="ARBA00022691"/>
    </source>
</evidence>
<dbReference type="Gene3D" id="3.20.20.70">
    <property type="entry name" value="Aldolase class I"/>
    <property type="match status" value="1"/>
</dbReference>
<dbReference type="SFLD" id="SFLDF00310">
    <property type="entry name" value="oxygen-independent_coproporphy"/>
    <property type="match status" value="1"/>
</dbReference>
<keyword evidence="1" id="KW-0949">S-adenosyl-L-methionine</keyword>
<dbReference type="Proteomes" id="UP001321582">
    <property type="component" value="Chromosome"/>
</dbReference>
<dbReference type="KEGG" id="haby:HLVA_18710"/>
<dbReference type="GO" id="GO:0051539">
    <property type="term" value="F:4 iron, 4 sulfur cluster binding"/>
    <property type="evidence" value="ECO:0007669"/>
    <property type="project" value="TreeGrafter"/>
</dbReference>
<accession>A0AAU9DFT3</accession>
<organism evidence="6 7">
    <name type="scientific">Haliovirga abyssi</name>
    <dbReference type="NCBI Taxonomy" id="2996794"/>
    <lineage>
        <taxon>Bacteria</taxon>
        <taxon>Fusobacteriati</taxon>
        <taxon>Fusobacteriota</taxon>
        <taxon>Fusobacteriia</taxon>
        <taxon>Fusobacteriales</taxon>
        <taxon>Haliovirgaceae</taxon>
        <taxon>Haliovirga</taxon>
    </lineage>
</organism>
<name>A0AAU9DFT3_9FUSO</name>
<keyword evidence="4" id="KW-0411">Iron-sulfur</keyword>
<dbReference type="InterPro" id="IPR034505">
    <property type="entry name" value="Coproporphyrinogen-III_oxidase"/>
</dbReference>
<evidence type="ECO:0000256" key="3">
    <source>
        <dbReference type="ARBA" id="ARBA00023004"/>
    </source>
</evidence>
<evidence type="ECO:0000313" key="6">
    <source>
        <dbReference type="EMBL" id="BDU51302.1"/>
    </source>
</evidence>
<dbReference type="NCBIfam" id="NF006064">
    <property type="entry name" value="PRK08207.2-2"/>
    <property type="match status" value="1"/>
</dbReference>
<dbReference type="InterPro" id="IPR007197">
    <property type="entry name" value="rSAM"/>
</dbReference>
<gene>
    <name evidence="6" type="ORF">HLVA_18710</name>
</gene>
<dbReference type="InterPro" id="IPR006638">
    <property type="entry name" value="Elp3/MiaA/NifB-like_rSAM"/>
</dbReference>
<dbReference type="AlphaFoldDB" id="A0AAU9DFT3"/>
<evidence type="ECO:0000256" key="4">
    <source>
        <dbReference type="ARBA" id="ARBA00023014"/>
    </source>
</evidence>
<dbReference type="CDD" id="cd01335">
    <property type="entry name" value="Radical_SAM"/>
    <property type="match status" value="1"/>
</dbReference>
<dbReference type="PANTHER" id="PTHR13932:SF1">
    <property type="entry name" value="OXYGEN-INDEPENDENT COPROPORPHYRINOGEN-III OXIDASE-LIKE PROTEIN HEMZ"/>
    <property type="match status" value="1"/>
</dbReference>
<sequence length="463" mass="53854">MIKIIKSNFELKIAGIKEFIRILIPEAKDDNIEINLIKENKEIILELKKEDKKIKFSESNIDGFEEQKKIMAKSGLLKLYDKKYKWGSLTGVRLTKLVRKFMDKRFSIDKIKYLLEKIYLVSEDKIDLLLEIVETELKYLNRKAITVYIGIPYCPTKCTYCSFASYEKKGKMGERYGDFLEKLLEEIKIIGELTKELEVGIESIYIGGGTPAILSEYEMESLLKKVRENFDISNLKEFTFEAGRSDVLNEKKLEILKKYGVDRISLNPQTFNEDTLMKVNRVFNREKFDKMYEISKKIGLIINMDFIIGLPGETTEDILETIKNIKKYDMENLTIHMLALKKASKLYKKGHEIEELNGEKLEKALKEVLNEKKLAPYYMYRQKNSADWGENIGYSVKGKESVFNIQVIEENQTTIGIGGGAITKFVNGEDITRLINPKDPIIYIKEFDERLKNKVQKIKKELH</sequence>
<dbReference type="SFLD" id="SFLDG01082">
    <property type="entry name" value="B12-binding_domain_containing"/>
    <property type="match status" value="1"/>
</dbReference>
<dbReference type="SUPFAM" id="SSF102114">
    <property type="entry name" value="Radical SAM enzymes"/>
    <property type="match status" value="1"/>
</dbReference>
<dbReference type="Pfam" id="PF04055">
    <property type="entry name" value="Radical_SAM"/>
    <property type="match status" value="1"/>
</dbReference>
<keyword evidence="7" id="KW-1185">Reference proteome</keyword>
<dbReference type="PROSITE" id="PS51918">
    <property type="entry name" value="RADICAL_SAM"/>
    <property type="match status" value="1"/>
</dbReference>
<dbReference type="SFLD" id="SFLDG01065">
    <property type="entry name" value="anaerobic_coproporphyrinogen-I"/>
    <property type="match status" value="1"/>
</dbReference>
<evidence type="ECO:0000313" key="7">
    <source>
        <dbReference type="Proteomes" id="UP001321582"/>
    </source>
</evidence>
<dbReference type="GO" id="GO:0046872">
    <property type="term" value="F:metal ion binding"/>
    <property type="evidence" value="ECO:0007669"/>
    <property type="project" value="UniProtKB-KW"/>
</dbReference>
<dbReference type="GO" id="GO:0005737">
    <property type="term" value="C:cytoplasm"/>
    <property type="evidence" value="ECO:0007669"/>
    <property type="project" value="TreeGrafter"/>
</dbReference>
<keyword evidence="2" id="KW-0479">Metal-binding</keyword>
<dbReference type="SMART" id="SM00729">
    <property type="entry name" value="Elp3"/>
    <property type="match status" value="1"/>
</dbReference>
<dbReference type="PANTHER" id="PTHR13932">
    <property type="entry name" value="COPROPORPHYRINIGEN III OXIDASE"/>
    <property type="match status" value="1"/>
</dbReference>
<protein>
    <submittedName>
        <fullName evidence="6">Coproporphyrinogen III oxidase</fullName>
    </submittedName>
</protein>
<dbReference type="InterPro" id="IPR058240">
    <property type="entry name" value="rSAM_sf"/>
</dbReference>
<dbReference type="InterPro" id="IPR013785">
    <property type="entry name" value="Aldolase_TIM"/>
</dbReference>
<proteinExistence type="predicted"/>